<accession>A0A6C0B5W7</accession>
<keyword evidence="5" id="KW-0479">Metal-binding</keyword>
<comment type="pathway">
    <text evidence="2">Cofactor biosynthesis; riboflavin biosynthesis; 5-amino-6-(D-ribitylamino)uracil from GTP: step 1/4.</text>
</comment>
<sequence>MKFEDIPFPCKYSTKFRLRIYYTLPKLEYAAVVYLNIKSNYIVPVRIHSSCLTGDIFHSLKCDCNEQLTTALKYIAYNNMGMVIYLPQEGRGIGLVNKIKAYKLQNEGLNTFEANSFLKLPIDARDYSICPAILQDFNIRKIELITNNPHKFKALHDSTMISFIKYKRMHVEPNKYNSKYLKDKHSLFSKL</sequence>
<evidence type="ECO:0000256" key="7">
    <source>
        <dbReference type="ARBA" id="ARBA00022801"/>
    </source>
</evidence>
<dbReference type="EC" id="3.5.4.25" evidence="3"/>
<dbReference type="GO" id="GO:0003935">
    <property type="term" value="F:GTP cyclohydrolase II activity"/>
    <property type="evidence" value="ECO:0007669"/>
    <property type="project" value="UniProtKB-EC"/>
</dbReference>
<keyword evidence="7" id="KW-0378">Hydrolase</keyword>
<dbReference type="SUPFAM" id="SSF142695">
    <property type="entry name" value="RibA-like"/>
    <property type="match status" value="1"/>
</dbReference>
<dbReference type="Gene3D" id="3.40.50.10990">
    <property type="entry name" value="GTP cyclohydrolase II"/>
    <property type="match status" value="1"/>
</dbReference>
<keyword evidence="9" id="KW-0342">GTP-binding</keyword>
<evidence type="ECO:0000256" key="3">
    <source>
        <dbReference type="ARBA" id="ARBA00012762"/>
    </source>
</evidence>
<dbReference type="AlphaFoldDB" id="A0A6C0B5W7"/>
<keyword evidence="4" id="KW-0686">Riboflavin biosynthesis</keyword>
<dbReference type="GO" id="GO:0046872">
    <property type="term" value="F:metal ion binding"/>
    <property type="evidence" value="ECO:0007669"/>
    <property type="project" value="UniProtKB-KW"/>
</dbReference>
<comment type="cofactor">
    <cofactor evidence="1">
        <name>Zn(2+)</name>
        <dbReference type="ChEBI" id="CHEBI:29105"/>
    </cofactor>
</comment>
<dbReference type="Pfam" id="PF00925">
    <property type="entry name" value="GTP_cyclohydro2"/>
    <property type="match status" value="1"/>
</dbReference>
<evidence type="ECO:0000256" key="9">
    <source>
        <dbReference type="ARBA" id="ARBA00023134"/>
    </source>
</evidence>
<dbReference type="GO" id="GO:0005525">
    <property type="term" value="F:GTP binding"/>
    <property type="evidence" value="ECO:0007669"/>
    <property type="project" value="UniProtKB-KW"/>
</dbReference>
<evidence type="ECO:0000256" key="4">
    <source>
        <dbReference type="ARBA" id="ARBA00022619"/>
    </source>
</evidence>
<evidence type="ECO:0000256" key="5">
    <source>
        <dbReference type="ARBA" id="ARBA00022723"/>
    </source>
</evidence>
<dbReference type="CDD" id="cd00641">
    <property type="entry name" value="GTP_cyclohydro2"/>
    <property type="match status" value="1"/>
</dbReference>
<evidence type="ECO:0000313" key="12">
    <source>
        <dbReference type="EMBL" id="QHS86928.1"/>
    </source>
</evidence>
<dbReference type="NCBIfam" id="NF001591">
    <property type="entry name" value="PRK00393.1"/>
    <property type="match status" value="1"/>
</dbReference>
<keyword evidence="6" id="KW-0547">Nucleotide-binding</keyword>
<feature type="domain" description="GTP cyclohydrolase II" evidence="11">
    <location>
        <begin position="6"/>
        <end position="157"/>
    </location>
</feature>
<dbReference type="EMBL" id="MN739066">
    <property type="protein sequence ID" value="QHS86928.1"/>
    <property type="molecule type" value="Genomic_DNA"/>
</dbReference>
<evidence type="ECO:0000256" key="8">
    <source>
        <dbReference type="ARBA" id="ARBA00022833"/>
    </source>
</evidence>
<dbReference type="InterPro" id="IPR000926">
    <property type="entry name" value="RibA"/>
</dbReference>
<comment type="catalytic activity">
    <reaction evidence="10">
        <text>GTP + 4 H2O = 2,5-diamino-6-hydroxy-4-(5-phosphoribosylamino)-pyrimidine + formate + 2 phosphate + 3 H(+)</text>
        <dbReference type="Rhea" id="RHEA:23704"/>
        <dbReference type="ChEBI" id="CHEBI:15377"/>
        <dbReference type="ChEBI" id="CHEBI:15378"/>
        <dbReference type="ChEBI" id="CHEBI:15740"/>
        <dbReference type="ChEBI" id="CHEBI:37565"/>
        <dbReference type="ChEBI" id="CHEBI:43474"/>
        <dbReference type="ChEBI" id="CHEBI:58614"/>
        <dbReference type="EC" id="3.5.4.25"/>
    </reaction>
</comment>
<dbReference type="PANTHER" id="PTHR21327">
    <property type="entry name" value="GTP CYCLOHYDROLASE II-RELATED"/>
    <property type="match status" value="1"/>
</dbReference>
<evidence type="ECO:0000256" key="1">
    <source>
        <dbReference type="ARBA" id="ARBA00001947"/>
    </source>
</evidence>
<protein>
    <recommendedName>
        <fullName evidence="3">GTP cyclohydrolase II</fullName>
        <ecNumber evidence="3">3.5.4.25</ecNumber>
    </recommendedName>
</protein>
<evidence type="ECO:0000256" key="6">
    <source>
        <dbReference type="ARBA" id="ARBA00022741"/>
    </source>
</evidence>
<reference evidence="12" key="1">
    <citation type="journal article" date="2020" name="Nature">
        <title>Giant virus diversity and host interactions through global metagenomics.</title>
        <authorList>
            <person name="Schulz F."/>
            <person name="Roux S."/>
            <person name="Paez-Espino D."/>
            <person name="Jungbluth S."/>
            <person name="Walsh D.A."/>
            <person name="Denef V.J."/>
            <person name="McMahon K.D."/>
            <person name="Konstantinidis K.T."/>
            <person name="Eloe-Fadrosh E.A."/>
            <person name="Kyrpides N.C."/>
            <person name="Woyke T."/>
        </authorList>
    </citation>
    <scope>NUCLEOTIDE SEQUENCE</scope>
    <source>
        <strain evidence="12">GVMAG-M-3300009422-16</strain>
    </source>
</reference>
<name>A0A6C0B5W7_9ZZZZ</name>
<evidence type="ECO:0000256" key="10">
    <source>
        <dbReference type="ARBA" id="ARBA00049295"/>
    </source>
</evidence>
<dbReference type="GO" id="GO:0009231">
    <property type="term" value="P:riboflavin biosynthetic process"/>
    <property type="evidence" value="ECO:0007669"/>
    <property type="project" value="UniProtKB-KW"/>
</dbReference>
<dbReference type="InterPro" id="IPR036144">
    <property type="entry name" value="RibA-like_sf"/>
</dbReference>
<dbReference type="GO" id="GO:0008686">
    <property type="term" value="F:3,4-dihydroxy-2-butanone-4-phosphate synthase activity"/>
    <property type="evidence" value="ECO:0007669"/>
    <property type="project" value="TreeGrafter"/>
</dbReference>
<dbReference type="InterPro" id="IPR032677">
    <property type="entry name" value="GTP_cyclohydro_II"/>
</dbReference>
<organism evidence="12">
    <name type="scientific">viral metagenome</name>
    <dbReference type="NCBI Taxonomy" id="1070528"/>
    <lineage>
        <taxon>unclassified sequences</taxon>
        <taxon>metagenomes</taxon>
        <taxon>organismal metagenomes</taxon>
    </lineage>
</organism>
<proteinExistence type="predicted"/>
<dbReference type="GO" id="GO:0005829">
    <property type="term" value="C:cytosol"/>
    <property type="evidence" value="ECO:0007669"/>
    <property type="project" value="TreeGrafter"/>
</dbReference>
<keyword evidence="8" id="KW-0862">Zinc</keyword>
<dbReference type="PANTHER" id="PTHR21327:SF18">
    <property type="entry name" value="3,4-DIHYDROXY-2-BUTANONE 4-PHOSPHATE SYNTHASE"/>
    <property type="match status" value="1"/>
</dbReference>
<evidence type="ECO:0000259" key="11">
    <source>
        <dbReference type="Pfam" id="PF00925"/>
    </source>
</evidence>
<evidence type="ECO:0000256" key="2">
    <source>
        <dbReference type="ARBA" id="ARBA00004853"/>
    </source>
</evidence>